<dbReference type="InterPro" id="IPR050445">
    <property type="entry name" value="Bact_polysacc_biosynth/exp"/>
</dbReference>
<evidence type="ECO:0000256" key="10">
    <source>
        <dbReference type="ARBA" id="ARBA00022989"/>
    </source>
</evidence>
<keyword evidence="12" id="KW-0829">Tyrosine-protein kinase</keyword>
<evidence type="ECO:0000256" key="1">
    <source>
        <dbReference type="ARBA" id="ARBA00004429"/>
    </source>
</evidence>
<keyword evidence="6 16" id="KW-0812">Transmembrane</keyword>
<dbReference type="Pfam" id="PF13614">
    <property type="entry name" value="AAA_31"/>
    <property type="match status" value="1"/>
</dbReference>
<evidence type="ECO:0000256" key="14">
    <source>
        <dbReference type="SAM" id="Coils"/>
    </source>
</evidence>
<feature type="compositionally biased region" description="Basic residues" evidence="15">
    <location>
        <begin position="16"/>
        <end position="26"/>
    </location>
</feature>
<keyword evidence="11 16" id="KW-0472">Membrane</keyword>
<dbReference type="PANTHER" id="PTHR32309:SF32">
    <property type="entry name" value="TYROSINE-PROTEIN KINASE ETK-RELATED"/>
    <property type="match status" value="1"/>
</dbReference>
<dbReference type="EC" id="2.7.10.2" evidence="20"/>
<keyword evidence="5 20" id="KW-0808">Transferase</keyword>
<evidence type="ECO:0000256" key="11">
    <source>
        <dbReference type="ARBA" id="ARBA00023136"/>
    </source>
</evidence>
<feature type="transmembrane region" description="Helical" evidence="16">
    <location>
        <begin position="126"/>
        <end position="146"/>
    </location>
</feature>
<keyword evidence="7" id="KW-0547">Nucleotide-binding</keyword>
<dbReference type="Pfam" id="PF23607">
    <property type="entry name" value="WZC_N"/>
    <property type="match status" value="1"/>
</dbReference>
<reference evidence="20 21" key="1">
    <citation type="submission" date="2018-10" db="EMBL/GenBank/DDBJ databases">
        <title>Robbsia sp. DHC34, isolated from soil.</title>
        <authorList>
            <person name="Gao Z.-H."/>
            <person name="Qiu L.-H."/>
        </authorList>
    </citation>
    <scope>NUCLEOTIDE SEQUENCE [LARGE SCALE GENOMIC DNA]</scope>
    <source>
        <strain evidence="20 21">DHC34</strain>
    </source>
</reference>
<evidence type="ECO:0000256" key="9">
    <source>
        <dbReference type="ARBA" id="ARBA00022840"/>
    </source>
</evidence>
<keyword evidence="10 16" id="KW-1133">Transmembrane helix</keyword>
<evidence type="ECO:0000313" key="21">
    <source>
        <dbReference type="Proteomes" id="UP000270342"/>
    </source>
</evidence>
<comment type="subcellular location">
    <subcellularLocation>
        <location evidence="1">Cell inner membrane</location>
        <topology evidence="1">Multi-pass membrane protein</topology>
    </subcellularLocation>
</comment>
<feature type="region of interest" description="Disordered" evidence="15">
    <location>
        <begin position="1"/>
        <end position="26"/>
    </location>
</feature>
<keyword evidence="8 20" id="KW-0418">Kinase</keyword>
<keyword evidence="21" id="KW-1185">Reference proteome</keyword>
<dbReference type="Pfam" id="PF13807">
    <property type="entry name" value="GNVR"/>
    <property type="match status" value="1"/>
</dbReference>
<evidence type="ECO:0000256" key="16">
    <source>
        <dbReference type="SAM" id="Phobius"/>
    </source>
</evidence>
<keyword evidence="14" id="KW-0175">Coiled coil</keyword>
<evidence type="ECO:0000256" key="7">
    <source>
        <dbReference type="ARBA" id="ARBA00022741"/>
    </source>
</evidence>
<evidence type="ECO:0000256" key="4">
    <source>
        <dbReference type="ARBA" id="ARBA00022519"/>
    </source>
</evidence>
<comment type="caution">
    <text evidence="20">The sequence shown here is derived from an EMBL/GenBank/DDBJ whole genome shotgun (WGS) entry which is preliminary data.</text>
</comment>
<dbReference type="Gene3D" id="3.40.50.300">
    <property type="entry name" value="P-loop containing nucleotide triphosphate hydrolases"/>
    <property type="match status" value="1"/>
</dbReference>
<evidence type="ECO:0000256" key="6">
    <source>
        <dbReference type="ARBA" id="ARBA00022692"/>
    </source>
</evidence>
<dbReference type="GO" id="GO:0004715">
    <property type="term" value="F:non-membrane spanning protein tyrosine kinase activity"/>
    <property type="evidence" value="ECO:0007669"/>
    <property type="project" value="UniProtKB-EC"/>
</dbReference>
<feature type="domain" description="Polysaccharide chain length determinant N-terminal" evidence="17">
    <location>
        <begin position="112"/>
        <end position="198"/>
    </location>
</feature>
<organism evidence="20 21">
    <name type="scientific">Pararobbsia silviterrae</name>
    <dbReference type="NCBI Taxonomy" id="1792498"/>
    <lineage>
        <taxon>Bacteria</taxon>
        <taxon>Pseudomonadati</taxon>
        <taxon>Pseudomonadota</taxon>
        <taxon>Betaproteobacteria</taxon>
        <taxon>Burkholderiales</taxon>
        <taxon>Burkholderiaceae</taxon>
        <taxon>Pararobbsia</taxon>
    </lineage>
</organism>
<feature type="domain" description="AAA" evidence="18">
    <location>
        <begin position="666"/>
        <end position="792"/>
    </location>
</feature>
<evidence type="ECO:0000256" key="12">
    <source>
        <dbReference type="ARBA" id="ARBA00023137"/>
    </source>
</evidence>
<evidence type="ECO:0000256" key="2">
    <source>
        <dbReference type="ARBA" id="ARBA00008883"/>
    </source>
</evidence>
<evidence type="ECO:0000256" key="3">
    <source>
        <dbReference type="ARBA" id="ARBA00022475"/>
    </source>
</evidence>
<dbReference type="EMBL" id="RBZU01000017">
    <property type="protein sequence ID" value="RKP45320.1"/>
    <property type="molecule type" value="Genomic_DNA"/>
</dbReference>
<proteinExistence type="inferred from homology"/>
<dbReference type="InterPro" id="IPR027417">
    <property type="entry name" value="P-loop_NTPase"/>
</dbReference>
<evidence type="ECO:0000256" key="8">
    <source>
        <dbReference type="ARBA" id="ARBA00022777"/>
    </source>
</evidence>
<evidence type="ECO:0000259" key="19">
    <source>
        <dbReference type="Pfam" id="PF13807"/>
    </source>
</evidence>
<comment type="similarity">
    <text evidence="2">Belongs to the etk/wzc family.</text>
</comment>
<comment type="catalytic activity">
    <reaction evidence="13">
        <text>L-tyrosyl-[protein] + ATP = O-phospho-L-tyrosyl-[protein] + ADP + H(+)</text>
        <dbReference type="Rhea" id="RHEA:10596"/>
        <dbReference type="Rhea" id="RHEA-COMP:10136"/>
        <dbReference type="Rhea" id="RHEA-COMP:20101"/>
        <dbReference type="ChEBI" id="CHEBI:15378"/>
        <dbReference type="ChEBI" id="CHEBI:30616"/>
        <dbReference type="ChEBI" id="CHEBI:46858"/>
        <dbReference type="ChEBI" id="CHEBI:61978"/>
        <dbReference type="ChEBI" id="CHEBI:456216"/>
    </reaction>
</comment>
<gene>
    <name evidence="20" type="ORF">D7S86_26095</name>
</gene>
<keyword evidence="4" id="KW-0997">Cell inner membrane</keyword>
<evidence type="ECO:0000256" key="13">
    <source>
        <dbReference type="ARBA" id="ARBA00053015"/>
    </source>
</evidence>
<dbReference type="GO" id="GO:0005524">
    <property type="term" value="F:ATP binding"/>
    <property type="evidence" value="ECO:0007669"/>
    <property type="project" value="UniProtKB-KW"/>
</dbReference>
<dbReference type="SUPFAM" id="SSF52540">
    <property type="entry name" value="P-loop containing nucleoside triphosphate hydrolases"/>
    <property type="match status" value="1"/>
</dbReference>
<dbReference type="InterPro" id="IPR003856">
    <property type="entry name" value="LPS_length_determ_N"/>
</dbReference>
<evidence type="ECO:0000256" key="15">
    <source>
        <dbReference type="SAM" id="MobiDB-lite"/>
    </source>
</evidence>
<dbReference type="InterPro" id="IPR005702">
    <property type="entry name" value="Wzc-like_C"/>
</dbReference>
<feature type="coiled-coil region" evidence="14">
    <location>
        <begin position="481"/>
        <end position="508"/>
    </location>
</feature>
<dbReference type="InterPro" id="IPR032807">
    <property type="entry name" value="GNVR"/>
</dbReference>
<dbReference type="Proteomes" id="UP000270342">
    <property type="component" value="Unassembled WGS sequence"/>
</dbReference>
<keyword evidence="3" id="KW-1003">Cell membrane</keyword>
<sequence>MSERRARCGSTGSSTRSRRRSRPCSIRRRSSIRTTIDETGPRVARAPRRRCARGETRPVPDRAGGAAAVDAEVNRVNRPYLLPAPPENVSPQMAQMPPMSVQYANARDADDEFVLGDLIAILRRQIVWILAIATVLTLLASVYAYLQPPVYSANALLQVEPTEQTVVGQGTSPATAQLSTASQMELLKSRSLVEGLVAQFHLDFGAWPNVCPVLGKIANKLWHGQGLARPWLGLGKYAWGGEQIKLGSIDVPRGLEEVHLQLKALPDGRYELSGPGEQVLLDGTVGELEHGSGVSILVTTLVARPGTTFTVVKSNELNAVEGLSNSLRVSERGKDSGVVEIALDGGDPQMLADILNAVSAAFVSQHLARKQEEASRMLTFLNAELPKFKQDLETAESALAEYRAKAGSMQPTAESSTYLTNGIEYERQIANLRLQRAQYLTRFTEQSDVVRAIDSQISMLEAEKNKFDQRFNGMPADQQQAAALERNAKVAEEVYVQLMNKAQELSVNRAGTIGNVHVVDEAMRPSTPIKPKRSMIIAGAAIFGLILGSAFAFVKQTFLSGVDDPDQVERTLHLPIFGSITYSVEQARFDGEGALERTPPRALLGGGTPPSKSRGLVVRSADERTRDGVGLPLLARQFPHDMTIESIRNFRTALQFGMADASNKVVALTGPAPAVGKSFLAVNLAVLMAEAGKRVLLIDADLRRGHLGDYFGRRGGVGLSEVLSGQMDPVEVLVTTGMQNLHFIGSGAHPPNPSELLMTPRLRQCLEELETRYDVVLVDTPPVLAVTDSALIAHVAGTTVMVLRSGAHTEREIAESLKRLDRAGARVLGGVFNAVPSNRQGRHGYEYEYAYSYQYGSGPG</sequence>
<dbReference type="CDD" id="cd05387">
    <property type="entry name" value="BY-kinase"/>
    <property type="match status" value="1"/>
</dbReference>
<dbReference type="Pfam" id="PF02706">
    <property type="entry name" value="Wzz"/>
    <property type="match status" value="1"/>
</dbReference>
<dbReference type="AlphaFoldDB" id="A0A494X4L8"/>
<keyword evidence="9" id="KW-0067">ATP-binding</keyword>
<name>A0A494X4L8_9BURK</name>
<evidence type="ECO:0000259" key="17">
    <source>
        <dbReference type="Pfam" id="PF02706"/>
    </source>
</evidence>
<dbReference type="PANTHER" id="PTHR32309">
    <property type="entry name" value="TYROSINE-PROTEIN KINASE"/>
    <property type="match status" value="1"/>
</dbReference>
<evidence type="ECO:0000313" key="20">
    <source>
        <dbReference type="EMBL" id="RKP45320.1"/>
    </source>
</evidence>
<evidence type="ECO:0000259" key="18">
    <source>
        <dbReference type="Pfam" id="PF13614"/>
    </source>
</evidence>
<dbReference type="GO" id="GO:0005886">
    <property type="term" value="C:plasma membrane"/>
    <property type="evidence" value="ECO:0007669"/>
    <property type="project" value="UniProtKB-SubCell"/>
</dbReference>
<evidence type="ECO:0000256" key="5">
    <source>
        <dbReference type="ARBA" id="ARBA00022679"/>
    </source>
</evidence>
<feature type="domain" description="Tyrosine-protein kinase G-rich" evidence="19">
    <location>
        <begin position="478"/>
        <end position="556"/>
    </location>
</feature>
<accession>A0A494X4L8</accession>
<protein>
    <submittedName>
        <fullName evidence="20">Polysaccharide biosynthesis tyrosine autokinase</fullName>
        <ecNumber evidence="20">2.7.10.2</ecNumber>
    </submittedName>
</protein>
<dbReference type="NCBIfam" id="TIGR01007">
    <property type="entry name" value="eps_fam"/>
    <property type="match status" value="1"/>
</dbReference>
<dbReference type="InterPro" id="IPR025669">
    <property type="entry name" value="AAA_dom"/>
</dbReference>